<evidence type="ECO:0000313" key="8">
    <source>
        <dbReference type="Proteomes" id="UP000584587"/>
    </source>
</evidence>
<keyword evidence="2 4" id="KW-0238">DNA-binding</keyword>
<comment type="similarity">
    <text evidence="4">Belongs to the WhiA family.</text>
</comment>
<evidence type="ECO:0000259" key="6">
    <source>
        <dbReference type="Pfam" id="PF14527"/>
    </source>
</evidence>
<dbReference type="NCBIfam" id="TIGR00647">
    <property type="entry name" value="DNA_bind_WhiA"/>
    <property type="match status" value="1"/>
</dbReference>
<dbReference type="GO" id="GO:0051301">
    <property type="term" value="P:cell division"/>
    <property type="evidence" value="ECO:0007669"/>
    <property type="project" value="UniProtKB-UniRule"/>
</dbReference>
<sequence length="313" mass="36454">MSSFTMMIKDEICQKSFADCCQKSLLSAFISLNKIRNNGRENLIKIASFHKPTIKLIATLLKNQFQESNIRIKTIKYQKTNRYLIEVLDLTNKITDELCLQDESFDFANKIIKKHCIRAYIAGIFLVSGSINSPKTSNYHLELQFDSMNFARLVQKLLAKNFKLNFKFIKRRNKFVLYLKRSNDISDFLKLLDCPQAVFNFEEKRITRELLNTINRFNNIDISNQQKAFNASLKQIAMINKIKELNGFNELSDKCQILANIRLANQDASLNELSEEFYQKTGEMITKSGVNHLMRELRKKYHEIVSNLTSDAF</sequence>
<gene>
    <name evidence="4 7" type="primary">whiA</name>
    <name evidence="7" type="ORF">HER12_01690</name>
</gene>
<dbReference type="InterPro" id="IPR039518">
    <property type="entry name" value="WhiA_LAGLIDADG_dom"/>
</dbReference>
<dbReference type="HAMAP" id="MF_01420">
    <property type="entry name" value="HTH_type_WhiA"/>
    <property type="match status" value="1"/>
</dbReference>
<dbReference type="PANTHER" id="PTHR37307:SF1">
    <property type="entry name" value="CELL DIVISION PROTEIN WHIA-RELATED"/>
    <property type="match status" value="1"/>
</dbReference>
<reference evidence="7 8" key="1">
    <citation type="submission" date="2020-04" db="EMBL/GenBank/DDBJ databases">
        <title>Complete genome sequence of Spiroplasma platyhelix ATCC 51748, an insect isolate.</title>
        <authorList>
            <person name="Green E.A."/>
            <person name="Klassen J.L."/>
        </authorList>
    </citation>
    <scope>NUCLEOTIDE SEQUENCE [LARGE SCALE GENOMIC DNA]</scope>
    <source>
        <strain evidence="7 8">PALS-1</strain>
    </source>
</reference>
<evidence type="ECO:0000256" key="3">
    <source>
        <dbReference type="ARBA" id="ARBA00023306"/>
    </source>
</evidence>
<keyword evidence="1 4" id="KW-0132">Cell division</keyword>
<dbReference type="Gene3D" id="3.10.28.10">
    <property type="entry name" value="Homing endonucleases"/>
    <property type="match status" value="1"/>
</dbReference>
<name>A0A846U9B1_9MOLU</name>
<evidence type="ECO:0000259" key="5">
    <source>
        <dbReference type="Pfam" id="PF02650"/>
    </source>
</evidence>
<dbReference type="GO" id="GO:0003677">
    <property type="term" value="F:DNA binding"/>
    <property type="evidence" value="ECO:0007669"/>
    <property type="project" value="UniProtKB-UniRule"/>
</dbReference>
<keyword evidence="3 4" id="KW-0131">Cell cycle</keyword>
<protein>
    <recommendedName>
        <fullName evidence="4">Probable cell division protein WhiA</fullName>
    </recommendedName>
</protein>
<proteinExistence type="inferred from homology"/>
<evidence type="ECO:0000256" key="1">
    <source>
        <dbReference type="ARBA" id="ARBA00022618"/>
    </source>
</evidence>
<dbReference type="InterPro" id="IPR003802">
    <property type="entry name" value="Sporulation_regulator_WhiA"/>
</dbReference>
<evidence type="ECO:0000313" key="7">
    <source>
        <dbReference type="EMBL" id="NKE38463.1"/>
    </source>
</evidence>
<dbReference type="RefSeq" id="WP_168104934.1">
    <property type="nucleotide sequence ID" value="NZ_CP051215.1"/>
</dbReference>
<dbReference type="InterPro" id="IPR023054">
    <property type="entry name" value="Sporulation_regulator_WhiA_C"/>
</dbReference>
<evidence type="ECO:0000256" key="2">
    <source>
        <dbReference type="ARBA" id="ARBA00023125"/>
    </source>
</evidence>
<feature type="domain" description="WhiA LAGLIDADG-like" evidence="6">
    <location>
        <begin position="118"/>
        <end position="209"/>
    </location>
</feature>
<accession>A0A846U9B1</accession>
<organism evidence="7 8">
    <name type="scientific">Spiroplasma platyhelix PALS-1</name>
    <dbReference type="NCBI Taxonomy" id="1276218"/>
    <lineage>
        <taxon>Bacteria</taxon>
        <taxon>Bacillati</taxon>
        <taxon>Mycoplasmatota</taxon>
        <taxon>Mollicutes</taxon>
        <taxon>Entomoplasmatales</taxon>
        <taxon>Spiroplasmataceae</taxon>
        <taxon>Spiroplasma</taxon>
    </lineage>
</organism>
<dbReference type="Pfam" id="PF14527">
    <property type="entry name" value="LAGLIDADG_WhiA"/>
    <property type="match status" value="1"/>
</dbReference>
<dbReference type="Pfam" id="PF02650">
    <property type="entry name" value="HTH_WhiA"/>
    <property type="match status" value="1"/>
</dbReference>
<dbReference type="EMBL" id="JAAVVK010000001">
    <property type="protein sequence ID" value="NKE38463.1"/>
    <property type="molecule type" value="Genomic_DNA"/>
</dbReference>
<keyword evidence="8" id="KW-1185">Reference proteome</keyword>
<comment type="function">
    <text evidence="4">Involved in cell division and chromosome segregation.</text>
</comment>
<dbReference type="SUPFAM" id="SSF55608">
    <property type="entry name" value="Homing endonucleases"/>
    <property type="match status" value="1"/>
</dbReference>
<dbReference type="AlphaFoldDB" id="A0A846U9B1"/>
<feature type="domain" description="Sporulation regulator WhiA C-terminal" evidence="5">
    <location>
        <begin position="214"/>
        <end position="299"/>
    </location>
</feature>
<dbReference type="GO" id="GO:0043937">
    <property type="term" value="P:regulation of sporulation"/>
    <property type="evidence" value="ECO:0007669"/>
    <property type="project" value="InterPro"/>
</dbReference>
<evidence type="ECO:0000256" key="4">
    <source>
        <dbReference type="HAMAP-Rule" id="MF_01420"/>
    </source>
</evidence>
<dbReference type="Proteomes" id="UP000584587">
    <property type="component" value="Unassembled WGS sequence"/>
</dbReference>
<comment type="caution">
    <text evidence="7">The sequence shown here is derived from an EMBL/GenBank/DDBJ whole genome shotgun (WGS) entry which is preliminary data.</text>
</comment>
<dbReference type="PANTHER" id="PTHR37307">
    <property type="entry name" value="CELL DIVISION PROTEIN WHIA-RELATED"/>
    <property type="match status" value="1"/>
</dbReference>
<dbReference type="InterPro" id="IPR027434">
    <property type="entry name" value="Homing_endonucl"/>
</dbReference>